<proteinExistence type="predicted"/>
<dbReference type="AlphaFoldDB" id="L1N6E4"/>
<feature type="transmembrane region" description="Helical" evidence="1">
    <location>
        <begin position="37"/>
        <end position="56"/>
    </location>
</feature>
<sequence>MKIDYGKRANTQSFILILSSFIQEMPFHLFTFSLFKLLSICYFFNLLLHFQFSFFLTNHFSNLAKSFRLFGQKNRFENSKP</sequence>
<organism evidence="2 3">
    <name type="scientific">Hoylesella saccharolytica F0055</name>
    <dbReference type="NCBI Taxonomy" id="1127699"/>
    <lineage>
        <taxon>Bacteria</taxon>
        <taxon>Pseudomonadati</taxon>
        <taxon>Bacteroidota</taxon>
        <taxon>Bacteroidia</taxon>
        <taxon>Bacteroidales</taxon>
        <taxon>Prevotellaceae</taxon>
        <taxon>Hoylesella</taxon>
    </lineage>
</organism>
<keyword evidence="1" id="KW-0472">Membrane</keyword>
<gene>
    <name evidence="2" type="ORF">HMPREF9151_01830</name>
</gene>
<reference evidence="2 3" key="1">
    <citation type="submission" date="2012-05" db="EMBL/GenBank/DDBJ databases">
        <authorList>
            <person name="Weinstock G."/>
            <person name="Sodergren E."/>
            <person name="Lobos E.A."/>
            <person name="Fulton L."/>
            <person name="Fulton R."/>
            <person name="Courtney L."/>
            <person name="Fronick C."/>
            <person name="O'Laughlin M."/>
            <person name="Godfrey J."/>
            <person name="Wilson R.M."/>
            <person name="Miner T."/>
            <person name="Farmer C."/>
            <person name="Delehaunty K."/>
            <person name="Cordes M."/>
            <person name="Minx P."/>
            <person name="Tomlinson C."/>
            <person name="Chen J."/>
            <person name="Wollam A."/>
            <person name="Pepin K.H."/>
            <person name="Bhonagiri V."/>
            <person name="Zhang X."/>
            <person name="Suruliraj S."/>
            <person name="Warren W."/>
            <person name="Mitreva M."/>
            <person name="Mardis E.R."/>
            <person name="Wilson R.K."/>
        </authorList>
    </citation>
    <scope>NUCLEOTIDE SEQUENCE [LARGE SCALE GENOMIC DNA]</scope>
    <source>
        <strain evidence="2 3">F0055</strain>
    </source>
</reference>
<evidence type="ECO:0000313" key="3">
    <source>
        <dbReference type="Proteomes" id="UP000010433"/>
    </source>
</evidence>
<keyword evidence="1" id="KW-0812">Transmembrane</keyword>
<evidence type="ECO:0000313" key="2">
    <source>
        <dbReference type="EMBL" id="EKX98915.1"/>
    </source>
</evidence>
<feature type="transmembrane region" description="Helical" evidence="1">
    <location>
        <begin position="12"/>
        <end position="31"/>
    </location>
</feature>
<keyword evidence="3" id="KW-1185">Reference proteome</keyword>
<dbReference type="EMBL" id="AMEP01000106">
    <property type="protein sequence ID" value="EKX98915.1"/>
    <property type="molecule type" value="Genomic_DNA"/>
</dbReference>
<dbReference type="HOGENOM" id="CLU_2570973_0_0_10"/>
<evidence type="ECO:0000256" key="1">
    <source>
        <dbReference type="SAM" id="Phobius"/>
    </source>
</evidence>
<name>L1N6E4_9BACT</name>
<comment type="caution">
    <text evidence="2">The sequence shown here is derived from an EMBL/GenBank/DDBJ whole genome shotgun (WGS) entry which is preliminary data.</text>
</comment>
<accession>L1N6E4</accession>
<protein>
    <submittedName>
        <fullName evidence="2">Uncharacterized protein</fullName>
    </submittedName>
</protein>
<dbReference type="Proteomes" id="UP000010433">
    <property type="component" value="Unassembled WGS sequence"/>
</dbReference>
<keyword evidence="1" id="KW-1133">Transmembrane helix</keyword>